<reference evidence="2 3" key="1">
    <citation type="submission" date="2015-01" db="EMBL/GenBank/DDBJ databases">
        <title>Genome of Sphingomonas taxi strain 30a.</title>
        <authorList>
            <person name="Eevers N."/>
            <person name="Van Hamme J."/>
            <person name="Bottos E."/>
            <person name="Weyens N."/>
            <person name="Vangronsveld J."/>
        </authorList>
    </citation>
    <scope>NUCLEOTIDE SEQUENCE [LARGE SCALE GENOMIC DNA]</scope>
    <source>
        <strain evidence="2 3">30a</strain>
    </source>
</reference>
<sequence>MRRSAAALLALAAATPAAAQDREFCPERPGLETQACIVDRGRVTIESSLIDWTRDRQSDSVTDTILVGDTLVRVGVTDRLELRAGWQPFGHERMRDAATGDIERANRVGDAVIGLKASLRHPDGKGLSIAILPSVTLPVGRQPIGAGRAQPSLLLPLSYDVSDTVEIAVTPAIRALVNEDAGGQHVRYGAAAGVTVKLSEAVSVGADASLARDQDPRDHTTRARAAMTLAWQPKDDWQLDTSAIAGLNRDTPDVQLIAGIARRF</sequence>
<feature type="signal peptide" evidence="1">
    <location>
        <begin position="1"/>
        <end position="19"/>
    </location>
</feature>
<evidence type="ECO:0008006" key="4">
    <source>
        <dbReference type="Google" id="ProtNLM"/>
    </source>
</evidence>
<evidence type="ECO:0000313" key="3">
    <source>
        <dbReference type="Proteomes" id="UP000033203"/>
    </source>
</evidence>
<dbReference type="InterPro" id="IPR025737">
    <property type="entry name" value="FApF"/>
</dbReference>
<dbReference type="Pfam" id="PF13557">
    <property type="entry name" value="Phenol_MetA_deg"/>
    <property type="match status" value="1"/>
</dbReference>
<evidence type="ECO:0000256" key="1">
    <source>
        <dbReference type="SAM" id="SignalP"/>
    </source>
</evidence>
<accession>A0A0D1M9P2</accession>
<proteinExistence type="predicted"/>
<evidence type="ECO:0000313" key="2">
    <source>
        <dbReference type="EMBL" id="KIU29010.1"/>
    </source>
</evidence>
<dbReference type="AlphaFoldDB" id="A0A0D1M9P2"/>
<organism evidence="2 3">
    <name type="scientific">Sphingomonas melonis</name>
    <dbReference type="NCBI Taxonomy" id="152682"/>
    <lineage>
        <taxon>Bacteria</taxon>
        <taxon>Pseudomonadati</taxon>
        <taxon>Pseudomonadota</taxon>
        <taxon>Alphaproteobacteria</taxon>
        <taxon>Sphingomonadales</taxon>
        <taxon>Sphingomonadaceae</taxon>
        <taxon>Sphingomonas</taxon>
    </lineage>
</organism>
<feature type="chain" id="PRO_5002243564" description="Transporter" evidence="1">
    <location>
        <begin position="20"/>
        <end position="264"/>
    </location>
</feature>
<gene>
    <name evidence="2" type="ORF">SR41_05885</name>
</gene>
<dbReference type="EMBL" id="JXTP01000022">
    <property type="protein sequence ID" value="KIU29010.1"/>
    <property type="molecule type" value="Genomic_DNA"/>
</dbReference>
<keyword evidence="1" id="KW-0732">Signal</keyword>
<name>A0A0D1M9P2_9SPHN</name>
<comment type="caution">
    <text evidence="2">The sequence shown here is derived from an EMBL/GenBank/DDBJ whole genome shotgun (WGS) entry which is preliminary data.</text>
</comment>
<dbReference type="PATRIC" id="fig|1549858.7.peg.2925"/>
<protein>
    <recommendedName>
        <fullName evidence="4">Transporter</fullName>
    </recommendedName>
</protein>
<dbReference type="Proteomes" id="UP000033203">
    <property type="component" value="Unassembled WGS sequence"/>
</dbReference>